<evidence type="ECO:0000313" key="2">
    <source>
        <dbReference type="EMBL" id="SVD66875.1"/>
    </source>
</evidence>
<name>A0A382X8F4_9ZZZZ</name>
<dbReference type="AlphaFoldDB" id="A0A382X8F4"/>
<accession>A0A382X8F4</accession>
<sequence>HAFAVVTRTPHSMLRGLRPPTTTGG</sequence>
<reference evidence="2" key="1">
    <citation type="submission" date="2018-05" db="EMBL/GenBank/DDBJ databases">
        <authorList>
            <person name="Lanie J.A."/>
            <person name="Ng W.-L."/>
            <person name="Kazmierczak K.M."/>
            <person name="Andrzejewski T.M."/>
            <person name="Davidsen T.M."/>
            <person name="Wayne K.J."/>
            <person name="Tettelin H."/>
            <person name="Glass J.I."/>
            <person name="Rusch D."/>
            <person name="Podicherti R."/>
            <person name="Tsui H.-C.T."/>
            <person name="Winkler M.E."/>
        </authorList>
    </citation>
    <scope>NUCLEOTIDE SEQUENCE</scope>
</reference>
<feature type="non-terminal residue" evidence="2">
    <location>
        <position position="1"/>
    </location>
</feature>
<evidence type="ECO:0000256" key="1">
    <source>
        <dbReference type="SAM" id="MobiDB-lite"/>
    </source>
</evidence>
<organism evidence="2">
    <name type="scientific">marine metagenome</name>
    <dbReference type="NCBI Taxonomy" id="408172"/>
    <lineage>
        <taxon>unclassified sequences</taxon>
        <taxon>metagenomes</taxon>
        <taxon>ecological metagenomes</taxon>
    </lineage>
</organism>
<gene>
    <name evidence="2" type="ORF">METZ01_LOCUS419729</name>
</gene>
<proteinExistence type="predicted"/>
<dbReference type="EMBL" id="UINC01165468">
    <property type="protein sequence ID" value="SVD66875.1"/>
    <property type="molecule type" value="Genomic_DNA"/>
</dbReference>
<protein>
    <submittedName>
        <fullName evidence="2">Uncharacterized protein</fullName>
    </submittedName>
</protein>
<feature type="region of interest" description="Disordered" evidence="1">
    <location>
        <begin position="1"/>
        <end position="25"/>
    </location>
</feature>